<dbReference type="EMBL" id="CAJVPJ010003858">
    <property type="protein sequence ID" value="CAG8645520.1"/>
    <property type="molecule type" value="Genomic_DNA"/>
</dbReference>
<accession>A0A9N9DLT3</accession>
<evidence type="ECO:0000313" key="2">
    <source>
        <dbReference type="Proteomes" id="UP000789572"/>
    </source>
</evidence>
<organism evidence="1 2">
    <name type="scientific">Paraglomus occultum</name>
    <dbReference type="NCBI Taxonomy" id="144539"/>
    <lineage>
        <taxon>Eukaryota</taxon>
        <taxon>Fungi</taxon>
        <taxon>Fungi incertae sedis</taxon>
        <taxon>Mucoromycota</taxon>
        <taxon>Glomeromycotina</taxon>
        <taxon>Glomeromycetes</taxon>
        <taxon>Paraglomerales</taxon>
        <taxon>Paraglomeraceae</taxon>
        <taxon>Paraglomus</taxon>
    </lineage>
</organism>
<dbReference type="AlphaFoldDB" id="A0A9N9DLT3"/>
<evidence type="ECO:0000313" key="1">
    <source>
        <dbReference type="EMBL" id="CAG8645520.1"/>
    </source>
</evidence>
<sequence length="87" mass="10174">HDGSARIKFVDSSWNDPSPEDVNVPPEFMSRLAHHLKQQFDILMDVRQSQIKFILNGQLQRMATRLDRIDTTDEKPLVIRFPLSDNR</sequence>
<dbReference type="OrthoDB" id="2410986at2759"/>
<gene>
    <name evidence="1" type="ORF">POCULU_LOCUS9659</name>
</gene>
<reference evidence="1" key="1">
    <citation type="submission" date="2021-06" db="EMBL/GenBank/DDBJ databases">
        <authorList>
            <person name="Kallberg Y."/>
            <person name="Tangrot J."/>
            <person name="Rosling A."/>
        </authorList>
    </citation>
    <scope>NUCLEOTIDE SEQUENCE</scope>
    <source>
        <strain evidence="1">IA702</strain>
    </source>
</reference>
<comment type="caution">
    <text evidence="1">The sequence shown here is derived from an EMBL/GenBank/DDBJ whole genome shotgun (WGS) entry which is preliminary data.</text>
</comment>
<keyword evidence="2" id="KW-1185">Reference proteome</keyword>
<proteinExistence type="predicted"/>
<feature type="non-terminal residue" evidence="1">
    <location>
        <position position="87"/>
    </location>
</feature>
<feature type="non-terminal residue" evidence="1">
    <location>
        <position position="1"/>
    </location>
</feature>
<dbReference type="Proteomes" id="UP000789572">
    <property type="component" value="Unassembled WGS sequence"/>
</dbReference>
<name>A0A9N9DLT3_9GLOM</name>
<protein>
    <submittedName>
        <fullName evidence="1">6328_t:CDS:1</fullName>
    </submittedName>
</protein>